<dbReference type="CDD" id="cd03263">
    <property type="entry name" value="ABC_subfamily_A"/>
    <property type="match status" value="1"/>
</dbReference>
<evidence type="ECO:0000256" key="1">
    <source>
        <dbReference type="ARBA" id="ARBA00004141"/>
    </source>
</evidence>
<comment type="subcellular location">
    <subcellularLocation>
        <location evidence="1">Membrane</location>
        <topology evidence="1">Multi-pass membrane protein</topology>
    </subcellularLocation>
</comment>
<feature type="transmembrane region" description="Helical" evidence="10">
    <location>
        <begin position="505"/>
        <end position="522"/>
    </location>
</feature>
<feature type="region of interest" description="Disordered" evidence="9">
    <location>
        <begin position="1"/>
        <end position="29"/>
    </location>
</feature>
<dbReference type="GO" id="GO:0016887">
    <property type="term" value="F:ATP hydrolysis activity"/>
    <property type="evidence" value="ECO:0007669"/>
    <property type="project" value="InterPro"/>
</dbReference>
<dbReference type="PANTHER" id="PTHR19229:SF263">
    <property type="entry name" value="CHROMOSOME UNDETERMINED SCAFFOLD_17, WHOLE GENOME SHOTGUN SEQUENCE"/>
    <property type="match status" value="1"/>
</dbReference>
<evidence type="ECO:0000256" key="2">
    <source>
        <dbReference type="ARBA" id="ARBA00022448"/>
    </source>
</evidence>
<dbReference type="InterPro" id="IPR026082">
    <property type="entry name" value="ABCA"/>
</dbReference>
<keyword evidence="4" id="KW-0547">Nucleotide-binding</keyword>
<feature type="transmembrane region" description="Helical" evidence="10">
    <location>
        <begin position="401"/>
        <end position="424"/>
    </location>
</feature>
<feature type="coiled-coil region" evidence="8">
    <location>
        <begin position="862"/>
        <end position="892"/>
    </location>
</feature>
<feature type="transmembrane region" description="Helical" evidence="10">
    <location>
        <begin position="430"/>
        <end position="452"/>
    </location>
</feature>
<keyword evidence="2" id="KW-0813">Transport</keyword>
<sequence>MEEKEIELFGNNAKNKQQQEQEQEQEQDQEQIQYQKQEYNCIRLLTLMLKKNLLLFQRQKCLSIFLFFSPLLICLLILLWQYLVDRFTGFLIIDPPIKDILKQIPRCTSYNNNNCITIGYFILGQTQNWITNVMKRVAYTNHLEYDQDVKFIGNYDQPSQISEYLLSHMNLTQIAVVFCTDSWMLYDKQPEISIPCQFEKLDKQVVFYTILYNYTLLYRSPYLSDMKIAYPKDAYASSLKISLDNAILREFTKIPKEDDEEFLYISQQEFPTIPTRFMQGIDIVGNYGAFYFFAPYLLNFLVLINEMLQEKGKKLRQGLTVMGLTHTIYWLSWSITALVLVIILTTNLLICGQIFRMDFFLNTPNLILFVLYVTFGFSISLVAFFIVVVCPDVKNGYTIAYGFILTAILMQMCFTQAGMSILFYRLDASSWVGIVRGLMSLYPAFKYSLIFADISIKSCRHYSLEEGRWVEGDGFSYDDLFVVNSGKVQLDKNVQYQSPCAMENYLHLLLACLFYIMLTYYFDHILESNRGKADSLLFCITKPFNKFFKSQVQPITDLQYQCHTNDSAQLEKERVIKNSSNNFVDGLRILGLSKTYHKYPFNIISKDDVHALKDIYLEINSGECLALLGHNGAGKTTLIGLLTGMFKASKGTARIMNYDLNDMENIRAMLGVCPQFDILWNQLSAAEHLRMYATIKGLHKDQIEHEVDLRLKEVELLHVKDQQIQTFSGGMKRRVSLAISAIGNPKIIIMDEPTTGMDPRARRQVWKMIKNMKQNRVVILTTHAMEEADVLADRIAVMAEGQLKAIGTSLFLKNNFSDGYRVNIITDHVDECLSKIKLLLNQFKLLDSSGGSILISIPFQFMQDLKALFEVFEKKVSELSETQQQLRKLIKDWGLSHATLEEVFMKVTRRCE</sequence>
<keyword evidence="7 10" id="KW-0472">Membrane</keyword>
<dbReference type="PROSITE" id="PS00211">
    <property type="entry name" value="ABC_TRANSPORTER_1"/>
    <property type="match status" value="1"/>
</dbReference>
<evidence type="ECO:0000313" key="13">
    <source>
        <dbReference type="Proteomes" id="UP000692954"/>
    </source>
</evidence>
<accession>A0A8S1LF01</accession>
<dbReference type="PANTHER" id="PTHR19229">
    <property type="entry name" value="ATP-BINDING CASSETTE TRANSPORTER SUBFAMILY A ABCA"/>
    <property type="match status" value="1"/>
</dbReference>
<keyword evidence="8" id="KW-0175">Coiled coil</keyword>
<dbReference type="Pfam" id="PF00005">
    <property type="entry name" value="ABC_tran"/>
    <property type="match status" value="1"/>
</dbReference>
<dbReference type="GO" id="GO:0005319">
    <property type="term" value="F:lipid transporter activity"/>
    <property type="evidence" value="ECO:0007669"/>
    <property type="project" value="TreeGrafter"/>
</dbReference>
<evidence type="ECO:0000259" key="11">
    <source>
        <dbReference type="PROSITE" id="PS50893"/>
    </source>
</evidence>
<evidence type="ECO:0000256" key="6">
    <source>
        <dbReference type="ARBA" id="ARBA00022989"/>
    </source>
</evidence>
<dbReference type="Pfam" id="PF12698">
    <property type="entry name" value="ABC2_membrane_3"/>
    <property type="match status" value="1"/>
</dbReference>
<dbReference type="InterPro" id="IPR003593">
    <property type="entry name" value="AAA+_ATPase"/>
</dbReference>
<feature type="transmembrane region" description="Helical" evidence="10">
    <location>
        <begin position="328"/>
        <end position="355"/>
    </location>
</feature>
<keyword evidence="13" id="KW-1185">Reference proteome</keyword>
<dbReference type="EMBL" id="CAJJDN010000019">
    <property type="protein sequence ID" value="CAD8064925.1"/>
    <property type="molecule type" value="Genomic_DNA"/>
</dbReference>
<evidence type="ECO:0000256" key="4">
    <source>
        <dbReference type="ARBA" id="ARBA00022741"/>
    </source>
</evidence>
<dbReference type="InterPro" id="IPR017871">
    <property type="entry name" value="ABC_transporter-like_CS"/>
</dbReference>
<dbReference type="FunFam" id="3.40.50.300:FF:000665">
    <property type="entry name" value="ABC transporter A family member 2"/>
    <property type="match status" value="1"/>
</dbReference>
<evidence type="ECO:0000256" key="7">
    <source>
        <dbReference type="ARBA" id="ARBA00023136"/>
    </source>
</evidence>
<evidence type="ECO:0000313" key="12">
    <source>
        <dbReference type="EMBL" id="CAD8064925.1"/>
    </source>
</evidence>
<evidence type="ECO:0000256" key="10">
    <source>
        <dbReference type="SAM" id="Phobius"/>
    </source>
</evidence>
<protein>
    <recommendedName>
        <fullName evidence="11">ABC transporter domain-containing protein</fullName>
    </recommendedName>
</protein>
<proteinExistence type="predicted"/>
<dbReference type="GO" id="GO:0016020">
    <property type="term" value="C:membrane"/>
    <property type="evidence" value="ECO:0007669"/>
    <property type="project" value="UniProtKB-SubCell"/>
</dbReference>
<dbReference type="OrthoDB" id="10255969at2759"/>
<comment type="caution">
    <text evidence="12">The sequence shown here is derived from an EMBL/GenBank/DDBJ whole genome shotgun (WGS) entry which is preliminary data.</text>
</comment>
<organism evidence="12 13">
    <name type="scientific">Paramecium sonneborni</name>
    <dbReference type="NCBI Taxonomy" id="65129"/>
    <lineage>
        <taxon>Eukaryota</taxon>
        <taxon>Sar</taxon>
        <taxon>Alveolata</taxon>
        <taxon>Ciliophora</taxon>
        <taxon>Intramacronucleata</taxon>
        <taxon>Oligohymenophorea</taxon>
        <taxon>Peniculida</taxon>
        <taxon>Parameciidae</taxon>
        <taxon>Paramecium</taxon>
    </lineage>
</organism>
<evidence type="ECO:0000256" key="9">
    <source>
        <dbReference type="SAM" id="MobiDB-lite"/>
    </source>
</evidence>
<dbReference type="SMART" id="SM00382">
    <property type="entry name" value="AAA"/>
    <property type="match status" value="1"/>
</dbReference>
<gene>
    <name evidence="12" type="ORF">PSON_ATCC_30995.1.T0190374</name>
</gene>
<keyword evidence="5" id="KW-0067">ATP-binding</keyword>
<dbReference type="InterPro" id="IPR003439">
    <property type="entry name" value="ABC_transporter-like_ATP-bd"/>
</dbReference>
<dbReference type="Proteomes" id="UP000692954">
    <property type="component" value="Unassembled WGS sequence"/>
</dbReference>
<feature type="transmembrane region" description="Helical" evidence="10">
    <location>
        <begin position="367"/>
        <end position="389"/>
    </location>
</feature>
<dbReference type="PROSITE" id="PS50893">
    <property type="entry name" value="ABC_TRANSPORTER_2"/>
    <property type="match status" value="1"/>
</dbReference>
<keyword evidence="6 10" id="KW-1133">Transmembrane helix</keyword>
<feature type="transmembrane region" description="Helical" evidence="10">
    <location>
        <begin position="61"/>
        <end position="83"/>
    </location>
</feature>
<evidence type="ECO:0000256" key="5">
    <source>
        <dbReference type="ARBA" id="ARBA00022840"/>
    </source>
</evidence>
<evidence type="ECO:0000256" key="3">
    <source>
        <dbReference type="ARBA" id="ARBA00022692"/>
    </source>
</evidence>
<name>A0A8S1LF01_9CILI</name>
<evidence type="ECO:0000256" key="8">
    <source>
        <dbReference type="SAM" id="Coils"/>
    </source>
</evidence>
<dbReference type="GO" id="GO:0005524">
    <property type="term" value="F:ATP binding"/>
    <property type="evidence" value="ECO:0007669"/>
    <property type="project" value="UniProtKB-KW"/>
</dbReference>
<keyword evidence="3 10" id="KW-0812">Transmembrane</keyword>
<reference evidence="12" key="1">
    <citation type="submission" date="2021-01" db="EMBL/GenBank/DDBJ databases">
        <authorList>
            <consortium name="Genoscope - CEA"/>
            <person name="William W."/>
        </authorList>
    </citation>
    <scope>NUCLEOTIDE SEQUENCE</scope>
</reference>
<feature type="domain" description="ABC transporter" evidence="11">
    <location>
        <begin position="587"/>
        <end position="825"/>
    </location>
</feature>
<dbReference type="GO" id="GO:0140359">
    <property type="term" value="F:ABC-type transporter activity"/>
    <property type="evidence" value="ECO:0007669"/>
    <property type="project" value="InterPro"/>
</dbReference>
<feature type="transmembrane region" description="Helical" evidence="10">
    <location>
        <begin position="288"/>
        <end position="308"/>
    </location>
</feature>
<dbReference type="InterPro" id="IPR013525">
    <property type="entry name" value="ABC2_TM"/>
</dbReference>
<dbReference type="AlphaFoldDB" id="A0A8S1LF01"/>